<evidence type="ECO:0000313" key="2">
    <source>
        <dbReference type="Proteomes" id="UP000249922"/>
    </source>
</evidence>
<reference evidence="1 2" key="1">
    <citation type="submission" date="2018-06" db="EMBL/GenBank/DDBJ databases">
        <title>Complete genome sequence of Paracoccus mutanolyticus strain RSP-02 isolated from cellulosic waste.</title>
        <authorList>
            <person name="Amrutha R.N."/>
            <person name="Shrivastav A."/>
            <person name="Buddana S.K."/>
            <person name="Deshpande U."/>
            <person name="Prakasham R.S."/>
        </authorList>
    </citation>
    <scope>NUCLEOTIDE SEQUENCE [LARGE SCALE GENOMIC DNA]</scope>
    <source>
        <strain evidence="1 2">RSP-02</strain>
    </source>
</reference>
<protein>
    <submittedName>
        <fullName evidence="1">Uncharacterized protein</fullName>
    </submittedName>
</protein>
<dbReference type="Pfam" id="PF07505">
    <property type="entry name" value="DUF5131"/>
    <property type="match status" value="1"/>
</dbReference>
<evidence type="ECO:0000313" key="1">
    <source>
        <dbReference type="EMBL" id="AWX93981.1"/>
    </source>
</evidence>
<sequence>MSWSSIDDPLSPCPCSPASADVFDNHASIQPEWREDLWRLIEATPNLDWMLLTKRPGNIGNMLPVPFDFERLYPIAVPAPA</sequence>
<dbReference type="Proteomes" id="UP000249922">
    <property type="component" value="Chromosome"/>
</dbReference>
<name>A0ABM6WTI8_9RHOB</name>
<dbReference type="InterPro" id="IPR011101">
    <property type="entry name" value="DUF5131"/>
</dbReference>
<keyword evidence="2" id="KW-1185">Reference proteome</keyword>
<dbReference type="EMBL" id="CP030239">
    <property type="protein sequence ID" value="AWX93981.1"/>
    <property type="molecule type" value="Genomic_DNA"/>
</dbReference>
<gene>
    <name evidence="1" type="ORF">DPM13_16260</name>
</gene>
<proteinExistence type="predicted"/>
<accession>A0ABM6WTI8</accession>
<organism evidence="1 2">
    <name type="scientific">Paracoccus mutanolyticus</name>
    <dbReference type="NCBI Taxonomy" id="1499308"/>
    <lineage>
        <taxon>Bacteria</taxon>
        <taxon>Pseudomonadati</taxon>
        <taxon>Pseudomonadota</taxon>
        <taxon>Alphaproteobacteria</taxon>
        <taxon>Rhodobacterales</taxon>
        <taxon>Paracoccaceae</taxon>
        <taxon>Paracoccus</taxon>
    </lineage>
</organism>